<keyword evidence="4" id="KW-0963">Cytoplasm</keyword>
<feature type="region of interest" description="Disordered" evidence="8">
    <location>
        <begin position="110"/>
        <end position="186"/>
    </location>
</feature>
<keyword evidence="7" id="KW-0072">Autophagy</keyword>
<feature type="compositionally biased region" description="Acidic residues" evidence="8">
    <location>
        <begin position="297"/>
        <end position="309"/>
    </location>
</feature>
<dbReference type="PANTHER" id="PTHR12866">
    <property type="entry name" value="UBIQUITIN-LIKE-CONJUGATING ENZYME ATG3"/>
    <property type="match status" value="1"/>
</dbReference>
<evidence type="ECO:0000256" key="2">
    <source>
        <dbReference type="ARBA" id="ARBA00007683"/>
    </source>
</evidence>
<evidence type="ECO:0000313" key="10">
    <source>
        <dbReference type="Proteomes" id="UP000198341"/>
    </source>
</evidence>
<evidence type="ECO:0000256" key="7">
    <source>
        <dbReference type="ARBA" id="ARBA00023006"/>
    </source>
</evidence>
<dbReference type="PANTHER" id="PTHR12866:SF2">
    <property type="entry name" value="UBIQUITIN-LIKE-CONJUGATING ENZYME ATG3"/>
    <property type="match status" value="1"/>
</dbReference>
<keyword evidence="10" id="KW-1185">Reference proteome</keyword>
<dbReference type="eggNOG" id="KOG2981">
    <property type="taxonomic scope" value="Eukaryota"/>
</dbReference>
<dbReference type="GO" id="GO:0000407">
    <property type="term" value="C:phagophore assembly site"/>
    <property type="evidence" value="ECO:0007669"/>
    <property type="project" value="TreeGrafter"/>
</dbReference>
<feature type="region of interest" description="Disordered" evidence="8">
    <location>
        <begin position="289"/>
        <end position="312"/>
    </location>
</feature>
<organism evidence="9 10">
    <name type="scientific">Bathycoccus prasinos</name>
    <dbReference type="NCBI Taxonomy" id="41875"/>
    <lineage>
        <taxon>Eukaryota</taxon>
        <taxon>Viridiplantae</taxon>
        <taxon>Chlorophyta</taxon>
        <taxon>Mamiellophyceae</taxon>
        <taxon>Mamiellales</taxon>
        <taxon>Bathycoccaceae</taxon>
        <taxon>Bathycoccus</taxon>
    </lineage>
</organism>
<dbReference type="GO" id="GO:0044804">
    <property type="term" value="P:nucleophagy"/>
    <property type="evidence" value="ECO:0007669"/>
    <property type="project" value="TreeGrafter"/>
</dbReference>
<dbReference type="GeneID" id="19015922"/>
<evidence type="ECO:0000256" key="6">
    <source>
        <dbReference type="ARBA" id="ARBA00022927"/>
    </source>
</evidence>
<gene>
    <name evidence="9" type="ORF">Bathy05g04190</name>
</gene>
<dbReference type="RefSeq" id="XP_007513205.1">
    <property type="nucleotide sequence ID" value="XM_007513143.1"/>
</dbReference>
<protein>
    <submittedName>
        <fullName evidence="9">Uncharacterized protein</fullName>
    </submittedName>
</protein>
<dbReference type="GO" id="GO:0015031">
    <property type="term" value="P:protein transport"/>
    <property type="evidence" value="ECO:0007669"/>
    <property type="project" value="UniProtKB-KW"/>
</dbReference>
<keyword evidence="3" id="KW-0813">Transport</keyword>
<proteinExistence type="inferred from homology"/>
<keyword evidence="5" id="KW-0833">Ubl conjugation pathway</keyword>
<dbReference type="Pfam" id="PF03987">
    <property type="entry name" value="Autophagy_act_C"/>
    <property type="match status" value="1"/>
</dbReference>
<dbReference type="STRING" id="41875.K8F5D1"/>
<dbReference type="InterPro" id="IPR007135">
    <property type="entry name" value="Atg3/Atg10"/>
</dbReference>
<evidence type="ECO:0000256" key="4">
    <source>
        <dbReference type="ARBA" id="ARBA00022490"/>
    </source>
</evidence>
<dbReference type="Gene3D" id="3.30.1460.50">
    <property type="match status" value="1"/>
</dbReference>
<accession>K8F5D1</accession>
<keyword evidence="6" id="KW-0653">Protein transport</keyword>
<sequence>MANFIPPSIRHSVHTVVKSAVESITSVPTGSSQFLENGTLTPEDFVKAGDYLVETCPTWQWKKSSARETRKKYLPEEKQYLATRNVPCRKRAKAMEEYCGKEVALSGEDEGWVEAGNKEAPSSQRADGDDDDLDDDGEGGNGEGEDGVVDEIPDISRVNVEDNDRDDDNDGDDDDDESIPDMEDVDEDDAILIAAPKKEKNNEDLLRTRTYDVSITWDKYYQTPRVWLNGYDEQRNSLPPKLVYEDISADHAKKTVTIDPHPHTNVSSASVHPCKHASVMKKLVKMMTTSAAGGGGDGEEEEEEEEEEEKPSVERYLIVFLKFMQSAMPTIEYDFTTNG</sequence>
<dbReference type="GO" id="GO:0000045">
    <property type="term" value="P:autophagosome assembly"/>
    <property type="evidence" value="ECO:0007669"/>
    <property type="project" value="TreeGrafter"/>
</dbReference>
<comment type="similarity">
    <text evidence="2">Belongs to the ATG3 family.</text>
</comment>
<dbReference type="GO" id="GO:0005829">
    <property type="term" value="C:cytosol"/>
    <property type="evidence" value="ECO:0007669"/>
    <property type="project" value="TreeGrafter"/>
</dbReference>
<feature type="compositionally biased region" description="Acidic residues" evidence="8">
    <location>
        <begin position="128"/>
        <end position="153"/>
    </location>
</feature>
<comment type="subcellular location">
    <subcellularLocation>
        <location evidence="1">Cytoplasm</location>
    </subcellularLocation>
</comment>
<dbReference type="Proteomes" id="UP000198341">
    <property type="component" value="Chromosome 5"/>
</dbReference>
<dbReference type="AlphaFoldDB" id="K8F5D1"/>
<dbReference type="GO" id="GO:0000422">
    <property type="term" value="P:autophagy of mitochondrion"/>
    <property type="evidence" value="ECO:0007669"/>
    <property type="project" value="TreeGrafter"/>
</dbReference>
<evidence type="ECO:0000256" key="8">
    <source>
        <dbReference type="SAM" id="MobiDB-lite"/>
    </source>
</evidence>
<evidence type="ECO:0000256" key="3">
    <source>
        <dbReference type="ARBA" id="ARBA00022448"/>
    </source>
</evidence>
<feature type="compositionally biased region" description="Acidic residues" evidence="8">
    <location>
        <begin position="161"/>
        <end position="186"/>
    </location>
</feature>
<evidence type="ECO:0000313" key="9">
    <source>
        <dbReference type="EMBL" id="CCO16763.1"/>
    </source>
</evidence>
<dbReference type="EMBL" id="FO082274">
    <property type="protein sequence ID" value="CCO16763.1"/>
    <property type="molecule type" value="Genomic_DNA"/>
</dbReference>
<evidence type="ECO:0000256" key="5">
    <source>
        <dbReference type="ARBA" id="ARBA00022786"/>
    </source>
</evidence>
<evidence type="ECO:0000256" key="1">
    <source>
        <dbReference type="ARBA" id="ARBA00004496"/>
    </source>
</evidence>
<dbReference type="OrthoDB" id="1584384at2759"/>
<reference evidence="9 10" key="1">
    <citation type="submission" date="2011-10" db="EMBL/GenBank/DDBJ databases">
        <authorList>
            <person name="Genoscope - CEA"/>
        </authorList>
    </citation>
    <scope>NUCLEOTIDE SEQUENCE [LARGE SCALE GENOMIC DNA]</scope>
    <source>
        <strain evidence="9 10">RCC 1105</strain>
    </source>
</reference>
<dbReference type="GO" id="GO:0061723">
    <property type="term" value="P:glycophagy"/>
    <property type="evidence" value="ECO:0007669"/>
    <property type="project" value="TreeGrafter"/>
</dbReference>
<dbReference type="KEGG" id="bpg:Bathy05g04190"/>
<dbReference type="GO" id="GO:0019776">
    <property type="term" value="F:Atg8-family ligase activity"/>
    <property type="evidence" value="ECO:0007669"/>
    <property type="project" value="TreeGrafter"/>
</dbReference>
<name>K8F5D1_9CHLO</name>